<keyword evidence="1" id="KW-0812">Transmembrane</keyword>
<keyword evidence="3" id="KW-1185">Reference proteome</keyword>
<dbReference type="RefSeq" id="WP_044942802.1">
    <property type="nucleotide sequence ID" value="NZ_KN174166.1"/>
</dbReference>
<feature type="transmembrane region" description="Helical" evidence="1">
    <location>
        <begin position="222"/>
        <end position="244"/>
    </location>
</feature>
<feature type="transmembrane region" description="Helical" evidence="1">
    <location>
        <begin position="143"/>
        <end position="168"/>
    </location>
</feature>
<feature type="transmembrane region" description="Helical" evidence="1">
    <location>
        <begin position="107"/>
        <end position="131"/>
    </location>
</feature>
<sequence length="672" mass="72594">MKPRTLLQGLAGLAAWGCLSGLALVRLWAVLYGRVPGPAILAAAAALAALAVGAAWRLRLVPRLLLPFGPTWRTALLAGAAFFLGALLDTSYGLFSAGDMAIGHLPFRLVCALGSGLVLAGVVLALATAARRFGRLELPRGRALLLLALAVNVLTALYAAGSATVYYWDSNIYWSSSTMLAGQSLDLAQVRLVLQSVITQEYNYLLSWPISLVMRVLGTGRYVYLFAIANLYVLPALAGMAALARRVRRGGLLLACATPMLLYTGLTGFVDVAAAGAGIWAFVIYTDQERPQSARGILTGALLTLVFLLRRYFFFFTVSFGLASLAALAVRRSQWKSFAAMAASGVVCSLFFGQSFLVEQVLRSNYFDTYSAYDQGRWVDAVMLCRYFGWVLMAAALVCVVWCLLRRPAARYTALLTLAQPVLCLLLFTRVQSHGQQHLLLYLPALCAALALGLEALPARRPVRAGAWVLALCMLGSSLLPRPQPASPQEIGSLAPLPTFTYAPPQRSDLAQLVALRVYVDGLSAQEPKTAAVIASSFVFNSSIFDNTLRSAGIPQPEGPKTAVATFATVDKRDGFSWAALECDYLIVAAPIQYHLGEENQHLVTVLAQPVLEGTGIGTAYRRLDVSFPLQDGVTVYVYERTRDIAPEEYRAISAELTALYPEYAAQYHSPV</sequence>
<keyword evidence="1" id="KW-1133">Transmembrane helix</keyword>
<dbReference type="AlphaFoldDB" id="A0A096B4J9"/>
<dbReference type="EMBL" id="ADLO01000102">
    <property type="protein sequence ID" value="KGF53871.1"/>
    <property type="molecule type" value="Genomic_DNA"/>
</dbReference>
<keyword evidence="1" id="KW-0472">Membrane</keyword>
<feature type="transmembrane region" description="Helical" evidence="1">
    <location>
        <begin position="412"/>
        <end position="433"/>
    </location>
</feature>
<feature type="transmembrane region" description="Helical" evidence="1">
    <location>
        <begin position="439"/>
        <end position="458"/>
    </location>
</feature>
<name>A0A096B4J9_FLAPL</name>
<comment type="caution">
    <text evidence="2">The sequence shown here is derived from an EMBL/GenBank/DDBJ whole genome shotgun (WGS) entry which is preliminary data.</text>
</comment>
<gene>
    <name evidence="2" type="ORF">HMPREF9460_03412</name>
</gene>
<feature type="transmembrane region" description="Helical" evidence="1">
    <location>
        <begin position="337"/>
        <end position="357"/>
    </location>
</feature>
<feature type="transmembrane region" description="Helical" evidence="1">
    <location>
        <begin position="251"/>
        <end position="283"/>
    </location>
</feature>
<proteinExistence type="predicted"/>
<evidence type="ECO:0000256" key="1">
    <source>
        <dbReference type="SAM" id="Phobius"/>
    </source>
</evidence>
<dbReference type="eggNOG" id="ENOG502ZBA9">
    <property type="taxonomic scope" value="Bacteria"/>
</dbReference>
<feature type="transmembrane region" description="Helical" evidence="1">
    <location>
        <begin position="312"/>
        <end position="330"/>
    </location>
</feature>
<feature type="transmembrane region" description="Helical" evidence="1">
    <location>
        <begin position="76"/>
        <end position="95"/>
    </location>
</feature>
<reference evidence="2 3" key="1">
    <citation type="submission" date="2011-08" db="EMBL/GenBank/DDBJ databases">
        <title>The Genome Sequence of Clostridium orbiscindens 1_3_50AFAA.</title>
        <authorList>
            <consortium name="The Broad Institute Genome Sequencing Platform"/>
            <person name="Earl A."/>
            <person name="Ward D."/>
            <person name="Feldgarden M."/>
            <person name="Gevers D."/>
            <person name="Daigneault M."/>
            <person name="Strauss J."/>
            <person name="Allen-Vercoe E."/>
            <person name="Young S.K."/>
            <person name="Zeng Q."/>
            <person name="Gargeya S."/>
            <person name="Fitzgerald M."/>
            <person name="Haas B."/>
            <person name="Abouelleil A."/>
            <person name="Alvarado L."/>
            <person name="Arachchi H.M."/>
            <person name="Berlin A."/>
            <person name="Brown A."/>
            <person name="Chapman S.B."/>
            <person name="Chen Z."/>
            <person name="Dunbar C."/>
            <person name="Freedman E."/>
            <person name="Gearin G."/>
            <person name="Gellesch M."/>
            <person name="Goldberg J."/>
            <person name="Griggs A."/>
            <person name="Gujja S."/>
            <person name="Heiman D."/>
            <person name="Howarth C."/>
            <person name="Larson L."/>
            <person name="Lui A."/>
            <person name="MacDonald P.J.P."/>
            <person name="Montmayeur A."/>
            <person name="Murphy C."/>
            <person name="Neiman D."/>
            <person name="Pearson M."/>
            <person name="Priest M."/>
            <person name="Roberts A."/>
            <person name="Saif S."/>
            <person name="Shea T."/>
            <person name="Shenoy N."/>
            <person name="Sisk P."/>
            <person name="Stolte C."/>
            <person name="Sykes S."/>
            <person name="Wortman J."/>
            <person name="Nusbaum C."/>
            <person name="Birren B."/>
        </authorList>
    </citation>
    <scope>NUCLEOTIDE SEQUENCE [LARGE SCALE GENOMIC DNA]</scope>
    <source>
        <strain evidence="2 3">1_3_50AFAA</strain>
    </source>
</reference>
<dbReference type="HOGENOM" id="CLU_026430_0_0_9"/>
<dbReference type="Proteomes" id="UP000029585">
    <property type="component" value="Unassembled WGS sequence"/>
</dbReference>
<evidence type="ECO:0000313" key="3">
    <source>
        <dbReference type="Proteomes" id="UP000029585"/>
    </source>
</evidence>
<dbReference type="PATRIC" id="fig|742738.3.peg.3512"/>
<evidence type="ECO:0008006" key="4">
    <source>
        <dbReference type="Google" id="ProtNLM"/>
    </source>
</evidence>
<feature type="transmembrane region" description="Helical" evidence="1">
    <location>
        <begin position="387"/>
        <end position="405"/>
    </location>
</feature>
<evidence type="ECO:0000313" key="2">
    <source>
        <dbReference type="EMBL" id="KGF53871.1"/>
    </source>
</evidence>
<protein>
    <recommendedName>
        <fullName evidence="4">Glycosyltransferase RgtA/B/C/D-like domain-containing protein</fullName>
    </recommendedName>
</protein>
<accession>A0A096B4J9</accession>
<organism evidence="2 3">
    <name type="scientific">Flavonifractor plautii 1_3_50AFAA</name>
    <dbReference type="NCBI Taxonomy" id="742738"/>
    <lineage>
        <taxon>Bacteria</taxon>
        <taxon>Bacillati</taxon>
        <taxon>Bacillota</taxon>
        <taxon>Clostridia</taxon>
        <taxon>Eubacteriales</taxon>
        <taxon>Oscillospiraceae</taxon>
        <taxon>Flavonifractor</taxon>
    </lineage>
</organism>
<feature type="transmembrane region" description="Helical" evidence="1">
    <location>
        <begin position="39"/>
        <end position="56"/>
    </location>
</feature>